<dbReference type="InterPro" id="IPR037140">
    <property type="entry name" value="VHL_beta_dom_sf"/>
</dbReference>
<reference evidence="2 3" key="1">
    <citation type="submission" date="2024-10" db="EMBL/GenBank/DDBJ databases">
        <title>Updated reference genomes for cyclostephanoid diatoms.</title>
        <authorList>
            <person name="Roberts W.R."/>
            <person name="Alverson A.J."/>
        </authorList>
    </citation>
    <scope>NUCLEOTIDE SEQUENCE [LARGE SCALE GENOMIC DNA]</scope>
    <source>
        <strain evidence="2 3">AJA276-08</strain>
    </source>
</reference>
<accession>A0ABD3QVF3</accession>
<name>A0ABD3QVF3_9STRA</name>
<comment type="caution">
    <text evidence="2">The sequence shown here is derived from an EMBL/GenBank/DDBJ whole genome shotgun (WGS) entry which is preliminary data.</text>
</comment>
<evidence type="ECO:0000256" key="1">
    <source>
        <dbReference type="SAM" id="SignalP"/>
    </source>
</evidence>
<keyword evidence="3" id="KW-1185">Reference proteome</keyword>
<evidence type="ECO:0000313" key="3">
    <source>
        <dbReference type="Proteomes" id="UP001530315"/>
    </source>
</evidence>
<feature type="chain" id="PRO_5044747515" evidence="1">
    <location>
        <begin position="25"/>
        <end position="533"/>
    </location>
</feature>
<dbReference type="AlphaFoldDB" id="A0ABD3QVF3"/>
<feature type="signal peptide" evidence="1">
    <location>
        <begin position="1"/>
        <end position="24"/>
    </location>
</feature>
<protein>
    <submittedName>
        <fullName evidence="2">Uncharacterized protein</fullName>
    </submittedName>
</protein>
<dbReference type="InterPro" id="IPR036208">
    <property type="entry name" value="VHL_sf"/>
</dbReference>
<keyword evidence="1" id="KW-0732">Signal</keyword>
<dbReference type="EMBL" id="JALLAZ020000090">
    <property type="protein sequence ID" value="KAL3804287.1"/>
    <property type="molecule type" value="Genomic_DNA"/>
</dbReference>
<dbReference type="Gene3D" id="2.60.40.780">
    <property type="entry name" value="von Hippel-Lindau disease tumour suppressor, beta domain"/>
    <property type="match status" value="1"/>
</dbReference>
<dbReference type="SUPFAM" id="SSF49468">
    <property type="entry name" value="VHL"/>
    <property type="match status" value="1"/>
</dbReference>
<sequence>MRAAVIKPTLFLPLLSLLTDHGHAAPTILDLADLPFNEDNRLAEHIFAYPAGACATLIDSDKTMKDGHHGHKFVALDGEAYNDVFGHLQDVPNSPPTTANSFHDCLAVCLEKGTNQSVVARPLPHRYWQYGEKDDEGEMVEVDAINSFFGSDSCGRVEYGFVNYHTNPIKLYWIDFDGQPKFNQVLGVGERQTSFITTFVGHKFQLYDSMPNEDALTNEMLYEVIVPNAGVVGIKNFAVSHIPEEGLEDKVRQTLNTEWTRHLKVKRTFSPLGFSKGRLPDDMYASMGAFYYNNRNPPNKVHEEWTKMKGVFVNYWETDCNFIQIPWRLKKRWQKRLKELTEVWAGVELDITDMYGMREYTQGARLLTHVDRVTTHAASMIVNIAQENVTKPWTVEVHDHADRLHEVVMEPGDIVYYESAKALHGRNTPLYSGNYINLFTHYRPLGDPEWYTRDNPENTPEPLMDVGECRLTGQIDEYSHGAVTCDNNAIGPHLSPKMFTANSGEDLFLWWKSVGPEEKESKIVGEVSSREEL</sequence>
<gene>
    <name evidence="2" type="ORF">ACHAW5_005885</name>
</gene>
<evidence type="ECO:0000313" key="2">
    <source>
        <dbReference type="EMBL" id="KAL3804287.1"/>
    </source>
</evidence>
<organism evidence="2 3">
    <name type="scientific">Stephanodiscus triporus</name>
    <dbReference type="NCBI Taxonomy" id="2934178"/>
    <lineage>
        <taxon>Eukaryota</taxon>
        <taxon>Sar</taxon>
        <taxon>Stramenopiles</taxon>
        <taxon>Ochrophyta</taxon>
        <taxon>Bacillariophyta</taxon>
        <taxon>Coscinodiscophyceae</taxon>
        <taxon>Thalassiosirophycidae</taxon>
        <taxon>Stephanodiscales</taxon>
        <taxon>Stephanodiscaceae</taxon>
        <taxon>Stephanodiscus</taxon>
    </lineage>
</organism>
<proteinExistence type="predicted"/>
<dbReference type="Proteomes" id="UP001530315">
    <property type="component" value="Unassembled WGS sequence"/>
</dbReference>